<accession>A0AAV3XVH6</accession>
<organism evidence="1 2">
    <name type="scientific">Plakobranchus ocellatus</name>
    <dbReference type="NCBI Taxonomy" id="259542"/>
    <lineage>
        <taxon>Eukaryota</taxon>
        <taxon>Metazoa</taxon>
        <taxon>Spiralia</taxon>
        <taxon>Lophotrochozoa</taxon>
        <taxon>Mollusca</taxon>
        <taxon>Gastropoda</taxon>
        <taxon>Heterobranchia</taxon>
        <taxon>Euthyneura</taxon>
        <taxon>Panpulmonata</taxon>
        <taxon>Sacoglossa</taxon>
        <taxon>Placobranchoidea</taxon>
        <taxon>Plakobranchidae</taxon>
        <taxon>Plakobranchus</taxon>
    </lineage>
</organism>
<proteinExistence type="predicted"/>
<sequence>MHNFFFLFPAKTTHSSGRPTLSHSVRQEERVSRSCTKNLYRVAPVRTLIVIPRFVSFIEFGESVIIGQLQRTPEFGGVASLE</sequence>
<dbReference type="EMBL" id="BLXT01000167">
    <property type="protein sequence ID" value="GFN74790.1"/>
    <property type="molecule type" value="Genomic_DNA"/>
</dbReference>
<gene>
    <name evidence="1" type="ORF">PoB_000129600</name>
</gene>
<dbReference type="Proteomes" id="UP000735302">
    <property type="component" value="Unassembled WGS sequence"/>
</dbReference>
<dbReference type="AlphaFoldDB" id="A0AAV3XVH6"/>
<keyword evidence="2" id="KW-1185">Reference proteome</keyword>
<evidence type="ECO:0000313" key="1">
    <source>
        <dbReference type="EMBL" id="GFN74790.1"/>
    </source>
</evidence>
<reference evidence="1 2" key="1">
    <citation type="journal article" date="2021" name="Elife">
        <title>Chloroplast acquisition without the gene transfer in kleptoplastic sea slugs, Plakobranchus ocellatus.</title>
        <authorList>
            <person name="Maeda T."/>
            <person name="Takahashi S."/>
            <person name="Yoshida T."/>
            <person name="Shimamura S."/>
            <person name="Takaki Y."/>
            <person name="Nagai Y."/>
            <person name="Toyoda A."/>
            <person name="Suzuki Y."/>
            <person name="Arimoto A."/>
            <person name="Ishii H."/>
            <person name="Satoh N."/>
            <person name="Nishiyama T."/>
            <person name="Hasebe M."/>
            <person name="Maruyama T."/>
            <person name="Minagawa J."/>
            <person name="Obokata J."/>
            <person name="Shigenobu S."/>
        </authorList>
    </citation>
    <scope>NUCLEOTIDE SEQUENCE [LARGE SCALE GENOMIC DNA]</scope>
</reference>
<evidence type="ECO:0000313" key="2">
    <source>
        <dbReference type="Proteomes" id="UP000735302"/>
    </source>
</evidence>
<protein>
    <submittedName>
        <fullName evidence="1">Uncharacterized protein</fullName>
    </submittedName>
</protein>
<name>A0AAV3XVH6_9GAST</name>
<comment type="caution">
    <text evidence="1">The sequence shown here is derived from an EMBL/GenBank/DDBJ whole genome shotgun (WGS) entry which is preliminary data.</text>
</comment>